<feature type="region of interest" description="Disordered" evidence="1">
    <location>
        <begin position="77"/>
        <end position="134"/>
    </location>
</feature>
<evidence type="ECO:0000313" key="4">
    <source>
        <dbReference type="Proteomes" id="UP001344658"/>
    </source>
</evidence>
<evidence type="ECO:0000256" key="2">
    <source>
        <dbReference type="SAM" id="Phobius"/>
    </source>
</evidence>
<keyword evidence="4" id="KW-1185">Reference proteome</keyword>
<feature type="transmembrane region" description="Helical" evidence="2">
    <location>
        <begin position="20"/>
        <end position="40"/>
    </location>
</feature>
<organism evidence="3 4">
    <name type="scientific">Actinacidiphila polyblastidii</name>
    <dbReference type="NCBI Taxonomy" id="3110430"/>
    <lineage>
        <taxon>Bacteria</taxon>
        <taxon>Bacillati</taxon>
        <taxon>Actinomycetota</taxon>
        <taxon>Actinomycetes</taxon>
        <taxon>Kitasatosporales</taxon>
        <taxon>Streptomycetaceae</taxon>
        <taxon>Actinacidiphila</taxon>
    </lineage>
</organism>
<protein>
    <submittedName>
        <fullName evidence="3">DUF6332 family protein</fullName>
    </submittedName>
</protein>
<gene>
    <name evidence="3" type="ORF">V2S66_23635</name>
</gene>
<evidence type="ECO:0000256" key="1">
    <source>
        <dbReference type="SAM" id="MobiDB-lite"/>
    </source>
</evidence>
<name>A0ABU7PGN1_9ACTN</name>
<keyword evidence="2" id="KW-0812">Transmembrane</keyword>
<keyword evidence="2" id="KW-1133">Transmembrane helix</keyword>
<dbReference type="RefSeq" id="WP_330798176.1">
    <property type="nucleotide sequence ID" value="NZ_JAZEWV010000023.1"/>
</dbReference>
<dbReference type="Proteomes" id="UP001344658">
    <property type="component" value="Unassembled WGS sequence"/>
</dbReference>
<dbReference type="EMBL" id="JAZEWV010000023">
    <property type="protein sequence ID" value="MEE4544945.1"/>
    <property type="molecule type" value="Genomic_DNA"/>
</dbReference>
<feature type="transmembrane region" description="Helical" evidence="2">
    <location>
        <begin position="52"/>
        <end position="69"/>
    </location>
</feature>
<dbReference type="Pfam" id="PF19857">
    <property type="entry name" value="DUF6332"/>
    <property type="match status" value="1"/>
</dbReference>
<feature type="compositionally biased region" description="Basic and acidic residues" evidence="1">
    <location>
        <begin position="77"/>
        <end position="90"/>
    </location>
</feature>
<proteinExistence type="predicted"/>
<reference evidence="3 4" key="1">
    <citation type="submission" date="2023-12" db="EMBL/GenBank/DDBJ databases">
        <title>Streptomyces sp. V4-01.</title>
        <authorList>
            <person name="Somphong A."/>
            <person name="Phongsopitanun W."/>
        </authorList>
    </citation>
    <scope>NUCLEOTIDE SEQUENCE [LARGE SCALE GENOMIC DNA]</scope>
    <source>
        <strain evidence="3 4">V4-01</strain>
    </source>
</reference>
<sequence>MHQGRTSAERDARTVEMIYAAFTGALLAAAGFLAVCGPVLAGDAHGAARKGWLTGAVVAATAAFCWRVARTLRRFEHRLSDTDADARQPDGPDSGAQEAADTEPRVPRQRRPAAGDRERPPDQPSQPGRTSPDS</sequence>
<keyword evidence="2" id="KW-0472">Membrane</keyword>
<comment type="caution">
    <text evidence="3">The sequence shown here is derived from an EMBL/GenBank/DDBJ whole genome shotgun (WGS) entry which is preliminary data.</text>
</comment>
<dbReference type="InterPro" id="IPR046295">
    <property type="entry name" value="DUF6332"/>
</dbReference>
<feature type="compositionally biased region" description="Polar residues" evidence="1">
    <location>
        <begin position="125"/>
        <end position="134"/>
    </location>
</feature>
<evidence type="ECO:0000313" key="3">
    <source>
        <dbReference type="EMBL" id="MEE4544945.1"/>
    </source>
</evidence>
<accession>A0ABU7PGN1</accession>